<dbReference type="Proteomes" id="UP001207468">
    <property type="component" value="Unassembled WGS sequence"/>
</dbReference>
<sequence>MQGVETPPTILLQPFNPWYVLLLRGSTILIHDPTTHQQALDSLAPSKEKCPPCFNCILPAFTCAQYGECDPYNGQCNCPPGWGGIDCLTPQCDSLADGSERHLREEGKECQCKDGWGGINCNGLSASTFVLCCPLTPRQFAKPTMPVHTSPSVAT</sequence>
<dbReference type="EMBL" id="JAGFNK010000130">
    <property type="protein sequence ID" value="KAI9507338.1"/>
    <property type="molecule type" value="Genomic_DNA"/>
</dbReference>
<gene>
    <name evidence="1" type="ORF">F5148DRAFT_133277</name>
</gene>
<evidence type="ECO:0000313" key="2">
    <source>
        <dbReference type="Proteomes" id="UP001207468"/>
    </source>
</evidence>
<keyword evidence="2" id="KW-1185">Reference proteome</keyword>
<evidence type="ECO:0000313" key="1">
    <source>
        <dbReference type="EMBL" id="KAI9507338.1"/>
    </source>
</evidence>
<reference evidence="1" key="1">
    <citation type="submission" date="2021-03" db="EMBL/GenBank/DDBJ databases">
        <title>Evolutionary priming and transition to the ectomycorrhizal habit in an iconic lineage of mushroom-forming fungi: is preadaptation a requirement?</title>
        <authorList>
            <consortium name="DOE Joint Genome Institute"/>
            <person name="Looney B.P."/>
            <person name="Miyauchi S."/>
            <person name="Morin E."/>
            <person name="Drula E."/>
            <person name="Courty P.E."/>
            <person name="Chicoki N."/>
            <person name="Fauchery L."/>
            <person name="Kohler A."/>
            <person name="Kuo A."/>
            <person name="LaButti K."/>
            <person name="Pangilinan J."/>
            <person name="Lipzen A."/>
            <person name="Riley R."/>
            <person name="Andreopoulos W."/>
            <person name="He G."/>
            <person name="Johnson J."/>
            <person name="Barry K.W."/>
            <person name="Grigoriev I.V."/>
            <person name="Nagy L."/>
            <person name="Hibbett D."/>
            <person name="Henrissat B."/>
            <person name="Matheny P.B."/>
            <person name="Labbe J."/>
            <person name="Martin A.F."/>
        </authorList>
    </citation>
    <scope>NUCLEOTIDE SEQUENCE</scope>
    <source>
        <strain evidence="1">BPL698</strain>
    </source>
</reference>
<proteinExistence type="predicted"/>
<name>A0ACC0U6V7_9AGAM</name>
<comment type="caution">
    <text evidence="1">The sequence shown here is derived from an EMBL/GenBank/DDBJ whole genome shotgun (WGS) entry which is preliminary data.</text>
</comment>
<accession>A0ACC0U6V7</accession>
<protein>
    <submittedName>
        <fullName evidence="1">Uncharacterized protein</fullName>
    </submittedName>
</protein>
<organism evidence="1 2">
    <name type="scientific">Russula earlei</name>
    <dbReference type="NCBI Taxonomy" id="71964"/>
    <lineage>
        <taxon>Eukaryota</taxon>
        <taxon>Fungi</taxon>
        <taxon>Dikarya</taxon>
        <taxon>Basidiomycota</taxon>
        <taxon>Agaricomycotina</taxon>
        <taxon>Agaricomycetes</taxon>
        <taxon>Russulales</taxon>
        <taxon>Russulaceae</taxon>
        <taxon>Russula</taxon>
    </lineage>
</organism>